<dbReference type="PRINTS" id="PR00744">
    <property type="entry name" value="GLHYDRLASE37"/>
</dbReference>
<dbReference type="AlphaFoldDB" id="A0A9C6WEH6"/>
<evidence type="ECO:0000256" key="4">
    <source>
        <dbReference type="ARBA" id="ARBA00019905"/>
    </source>
</evidence>
<name>A0A9C6WEH6_BOMTE</name>
<evidence type="ECO:0000256" key="5">
    <source>
        <dbReference type="ARBA" id="ARBA00022801"/>
    </source>
</evidence>
<dbReference type="Gene3D" id="1.50.10.10">
    <property type="match status" value="1"/>
</dbReference>
<dbReference type="InterPro" id="IPR012341">
    <property type="entry name" value="6hp_glycosidase-like_sf"/>
</dbReference>
<keyword evidence="8" id="KW-1133">Transmembrane helix</keyword>
<keyword evidence="5 7" id="KW-0378">Hydrolase</keyword>
<dbReference type="InterPro" id="IPR001661">
    <property type="entry name" value="Glyco_hydro_37"/>
</dbReference>
<protein>
    <recommendedName>
        <fullName evidence="4 7">Trehalase</fullName>
        <ecNumber evidence="3 7">3.2.1.28</ecNumber>
    </recommendedName>
    <alternativeName>
        <fullName evidence="7">Alpha-trehalose glucohydrolase</fullName>
    </alternativeName>
</protein>
<gene>
    <name evidence="10 11" type="primary">LOC100648008</name>
</gene>
<keyword evidence="9" id="KW-1185">Reference proteome</keyword>
<evidence type="ECO:0000313" key="11">
    <source>
        <dbReference type="RefSeq" id="XP_048269404.1"/>
    </source>
</evidence>
<accession>A0A9C6WEH6</accession>
<evidence type="ECO:0000313" key="10">
    <source>
        <dbReference type="RefSeq" id="XP_048269401.1"/>
    </source>
</evidence>
<dbReference type="PROSITE" id="PS00927">
    <property type="entry name" value="TREHALASE_1"/>
    <property type="match status" value="1"/>
</dbReference>
<evidence type="ECO:0000256" key="7">
    <source>
        <dbReference type="RuleBase" id="RU361180"/>
    </source>
</evidence>
<evidence type="ECO:0000313" key="9">
    <source>
        <dbReference type="Proteomes" id="UP000835206"/>
    </source>
</evidence>
<dbReference type="GO" id="GO:0005993">
    <property type="term" value="P:trehalose catabolic process"/>
    <property type="evidence" value="ECO:0007669"/>
    <property type="project" value="TreeGrafter"/>
</dbReference>
<organism evidence="9 10">
    <name type="scientific">Bombus terrestris</name>
    <name type="common">Buff-tailed bumblebee</name>
    <name type="synonym">Apis terrestris</name>
    <dbReference type="NCBI Taxonomy" id="30195"/>
    <lineage>
        <taxon>Eukaryota</taxon>
        <taxon>Metazoa</taxon>
        <taxon>Ecdysozoa</taxon>
        <taxon>Arthropoda</taxon>
        <taxon>Hexapoda</taxon>
        <taxon>Insecta</taxon>
        <taxon>Pterygota</taxon>
        <taxon>Neoptera</taxon>
        <taxon>Endopterygota</taxon>
        <taxon>Hymenoptera</taxon>
        <taxon>Apocrita</taxon>
        <taxon>Aculeata</taxon>
        <taxon>Apoidea</taxon>
        <taxon>Anthophila</taxon>
        <taxon>Apidae</taxon>
        <taxon>Bombus</taxon>
        <taxon>Bombus</taxon>
    </lineage>
</organism>
<keyword evidence="6 7" id="KW-0326">Glycosidase</keyword>
<dbReference type="PROSITE" id="PS00928">
    <property type="entry name" value="TREHALASE_2"/>
    <property type="match status" value="1"/>
</dbReference>
<evidence type="ECO:0000256" key="1">
    <source>
        <dbReference type="ARBA" id="ARBA00001576"/>
    </source>
</evidence>
<dbReference type="RefSeq" id="XP_048269404.1">
    <property type="nucleotide sequence ID" value="XM_048413447.1"/>
</dbReference>
<keyword evidence="8" id="KW-0812">Transmembrane</keyword>
<dbReference type="InterPro" id="IPR008928">
    <property type="entry name" value="6-hairpin_glycosidase_sf"/>
</dbReference>
<dbReference type="SUPFAM" id="SSF48208">
    <property type="entry name" value="Six-hairpin glycosidases"/>
    <property type="match status" value="1"/>
</dbReference>
<reference evidence="10 11" key="1">
    <citation type="submission" date="2025-04" db="UniProtKB">
        <authorList>
            <consortium name="RefSeq"/>
        </authorList>
    </citation>
    <scope>IDENTIFICATION</scope>
</reference>
<keyword evidence="8" id="KW-0472">Membrane</keyword>
<dbReference type="PANTHER" id="PTHR23403:SF1">
    <property type="entry name" value="TREHALASE"/>
    <property type="match status" value="1"/>
</dbReference>
<comment type="similarity">
    <text evidence="2 7">Belongs to the glycosyl hydrolase 37 family.</text>
</comment>
<dbReference type="RefSeq" id="XP_048269401.1">
    <property type="nucleotide sequence ID" value="XM_048413444.1"/>
</dbReference>
<evidence type="ECO:0000256" key="2">
    <source>
        <dbReference type="ARBA" id="ARBA00005615"/>
    </source>
</evidence>
<dbReference type="Proteomes" id="UP000835206">
    <property type="component" value="Chromosome 2"/>
</dbReference>
<dbReference type="OrthoDB" id="3542292at2759"/>
<dbReference type="Pfam" id="PF01204">
    <property type="entry name" value="Trehalase"/>
    <property type="match status" value="1"/>
</dbReference>
<dbReference type="EC" id="3.2.1.28" evidence="3 7"/>
<proteinExistence type="inferred from homology"/>
<sequence length="689" mass="80572">MMLVWQGARRCLSCSGQRTHQGYQLRRHRGSIGDKLDRYQLGTREDDEALELRPPRRLRQTEGPVPQPISKNDIYCHGELLHTIQMASIYKDSKTFVDMKMKFSPNETLLLFREFMESVNQTPTRNQIEQFINNTFDQEGSEFEEWNPVDWTSQPKFLNKIHDHDLRKFASDLNQIWKMLGRKMKDDVRVNEDRYSIIYVPNPVIVPGGRFREFYYWDSYWIVKGLLLSEMYTTVKGMLTNFVSLVDKIGFIPNGGRIYYARRSQPPMLIPMVEEYLKVTNDYTWLEDNLHLLEKEFEFWMTNRTVDVEVDGVKYTLARFFEESSGPRPESYKEDYLTSQSFRTNEEKDNYYAELKTAAESGWDFSSRWFILDGTNKGNLTNLKTRYIVPVDLNSIIYRNAQLLEQYNQRMGNETKAAYYRKRAEDWKRAVTAVLWHDEVGAWLDYDLLNDIKRDYFYPTNVLPLWTDCYDIAKREEYIAKVLKYLEKNQIMLNLGGIPTTLEHSGEQWDYPNAWPPLQYFVIMSLNNTGDPWAQRLAYEISQRWVRSNWKAFNETHSMFEKYDATVSGGHGGGGEYEVQLGFGWSNGIIMDLLNKYGDRLTAEDRFVIVQSLAPPAVVVSTAGQVMTGILALVISLAAGFIGMVVYKRRHYYVPGPSTMPNKRKVISPTGNVYRKRIAYTELKDMNND</sequence>
<feature type="transmembrane region" description="Helical" evidence="8">
    <location>
        <begin position="626"/>
        <end position="647"/>
    </location>
</feature>
<dbReference type="PANTHER" id="PTHR23403">
    <property type="entry name" value="TREHALASE"/>
    <property type="match status" value="1"/>
</dbReference>
<evidence type="ECO:0000256" key="3">
    <source>
        <dbReference type="ARBA" id="ARBA00012757"/>
    </source>
</evidence>
<dbReference type="InterPro" id="IPR018232">
    <property type="entry name" value="Glyco_hydro_37_CS"/>
</dbReference>
<dbReference type="GO" id="GO:0004555">
    <property type="term" value="F:alpha,alpha-trehalase activity"/>
    <property type="evidence" value="ECO:0007669"/>
    <property type="project" value="UniProtKB-EC"/>
</dbReference>
<comment type="catalytic activity">
    <reaction evidence="1 7">
        <text>alpha,alpha-trehalose + H2O = alpha-D-glucose + beta-D-glucose</text>
        <dbReference type="Rhea" id="RHEA:32675"/>
        <dbReference type="ChEBI" id="CHEBI:15377"/>
        <dbReference type="ChEBI" id="CHEBI:15903"/>
        <dbReference type="ChEBI" id="CHEBI:16551"/>
        <dbReference type="ChEBI" id="CHEBI:17925"/>
        <dbReference type="EC" id="3.2.1.28"/>
    </reaction>
</comment>
<evidence type="ECO:0000256" key="6">
    <source>
        <dbReference type="ARBA" id="ARBA00023295"/>
    </source>
</evidence>
<dbReference type="GeneID" id="100648008"/>
<evidence type="ECO:0000256" key="8">
    <source>
        <dbReference type="SAM" id="Phobius"/>
    </source>
</evidence>